<feature type="region of interest" description="Disordered" evidence="1">
    <location>
        <begin position="18"/>
        <end position="37"/>
    </location>
</feature>
<sequence length="725" mass="81280">MLHLLYVLEEIRRSAGAVQLPPGSPTEVPPWAMPDAAKEPRKPRLFRLTLNPHEPQEPETGSSSPPTDDEERAEVKYTPLGDADIRLLHLLPGRDTEPLRCELIQAPLASTEGKYDALSYCWGSLTAAATLYCNGALVSITTNLAEALRAFRLPEEPRTLWVDALCINQKDSREKSHQIPLMNRIYRGASSVQIWLGNDTPSQPLTQALNILRNVHRLCARWGWDLNFAYIMLQRELWKESGLPDIADDAWRSIKYLVEMPWFSRTWVIQEVILSRDAYLHSNNTSLRWLEFCTAYLSLSPEFVVMRPDMLPTLPAYARVMELMLSYHKAGAASTDLNLLAFFENHRLAQATDPRDKIYGFLGIHEELAGALPQGIIPDYESSIQEVYAATATRIIQRTNSLEVLGSAGLRKPGEGVADLPSWVPDWSISDIASTLNYKTVDGTYLYNFNATGTTSLHSCPAVFEGDQLHLSGFCFDKVIEVGDANDLPLRKGTATVSILQVVPQTAALFLSWFRASGCLQRDKKYPGGRDMVGAFVQTIFLGHVPPVLWTEETATNMSSLLFSLSYNLKQRRSKDSSQPTSARIVNLLLGVLLRHVRPGAFSLLARALKRLEDRRPVSPIMRAEYADMSNRQQEREVGAYHALYVRLRSLSRRLFVTKGGYMGLGPREMQPGDEVFLVRGSRTPLVFRAKPGSVQRELVGDCYVCGIMQGEAFDDEKCAMFEVI</sequence>
<evidence type="ECO:0000256" key="1">
    <source>
        <dbReference type="SAM" id="MobiDB-lite"/>
    </source>
</evidence>
<feature type="compositionally biased region" description="Pro residues" evidence="1">
    <location>
        <begin position="22"/>
        <end position="32"/>
    </location>
</feature>
<organism evidence="3 4">
    <name type="scientific">Cercophora newfieldiana</name>
    <dbReference type="NCBI Taxonomy" id="92897"/>
    <lineage>
        <taxon>Eukaryota</taxon>
        <taxon>Fungi</taxon>
        <taxon>Dikarya</taxon>
        <taxon>Ascomycota</taxon>
        <taxon>Pezizomycotina</taxon>
        <taxon>Sordariomycetes</taxon>
        <taxon>Sordariomycetidae</taxon>
        <taxon>Sordariales</taxon>
        <taxon>Lasiosphaeriaceae</taxon>
        <taxon>Cercophora</taxon>
    </lineage>
</organism>
<gene>
    <name evidence="3" type="ORF">B0T16DRAFT_460311</name>
</gene>
<evidence type="ECO:0000313" key="3">
    <source>
        <dbReference type="EMBL" id="KAK0644234.1"/>
    </source>
</evidence>
<dbReference type="PANTHER" id="PTHR24148">
    <property type="entry name" value="ANKYRIN REPEAT DOMAIN-CONTAINING PROTEIN 39 HOMOLOG-RELATED"/>
    <property type="match status" value="1"/>
</dbReference>
<keyword evidence="4" id="KW-1185">Reference proteome</keyword>
<dbReference type="InterPro" id="IPR010730">
    <property type="entry name" value="HET"/>
</dbReference>
<name>A0AA39Y1E9_9PEZI</name>
<accession>A0AA39Y1E9</accession>
<evidence type="ECO:0000313" key="4">
    <source>
        <dbReference type="Proteomes" id="UP001174936"/>
    </source>
</evidence>
<protein>
    <submittedName>
        <fullName evidence="3">Heterokaryon incompatibility protein-domain-containing protein</fullName>
    </submittedName>
</protein>
<proteinExistence type="predicted"/>
<dbReference type="Pfam" id="PF26639">
    <property type="entry name" value="Het-6_barrel"/>
    <property type="match status" value="1"/>
</dbReference>
<dbReference type="InterPro" id="IPR052895">
    <property type="entry name" value="HetReg/Transcr_Mod"/>
</dbReference>
<dbReference type="AlphaFoldDB" id="A0AA39Y1E9"/>
<evidence type="ECO:0000259" key="2">
    <source>
        <dbReference type="Pfam" id="PF06985"/>
    </source>
</evidence>
<dbReference type="PANTHER" id="PTHR24148:SF82">
    <property type="entry name" value="HETEROKARYON INCOMPATIBILITY DOMAIN-CONTAINING PROTEIN"/>
    <property type="match status" value="1"/>
</dbReference>
<dbReference type="Proteomes" id="UP001174936">
    <property type="component" value="Unassembled WGS sequence"/>
</dbReference>
<feature type="region of interest" description="Disordered" evidence="1">
    <location>
        <begin position="49"/>
        <end position="73"/>
    </location>
</feature>
<comment type="caution">
    <text evidence="3">The sequence shown here is derived from an EMBL/GenBank/DDBJ whole genome shotgun (WGS) entry which is preliminary data.</text>
</comment>
<feature type="domain" description="Heterokaryon incompatibility" evidence="2">
    <location>
        <begin position="115"/>
        <end position="271"/>
    </location>
</feature>
<dbReference type="Pfam" id="PF06985">
    <property type="entry name" value="HET"/>
    <property type="match status" value="1"/>
</dbReference>
<dbReference type="EMBL" id="JAULSV010000005">
    <property type="protein sequence ID" value="KAK0644234.1"/>
    <property type="molecule type" value="Genomic_DNA"/>
</dbReference>
<reference evidence="3" key="1">
    <citation type="submission" date="2023-06" db="EMBL/GenBank/DDBJ databases">
        <title>Genome-scale phylogeny and comparative genomics of the fungal order Sordariales.</title>
        <authorList>
            <consortium name="Lawrence Berkeley National Laboratory"/>
            <person name="Hensen N."/>
            <person name="Bonometti L."/>
            <person name="Westerberg I."/>
            <person name="Brannstrom I.O."/>
            <person name="Guillou S."/>
            <person name="Cros-Aarteil S."/>
            <person name="Calhoun S."/>
            <person name="Haridas S."/>
            <person name="Kuo A."/>
            <person name="Mondo S."/>
            <person name="Pangilinan J."/>
            <person name="Riley R."/>
            <person name="Labutti K."/>
            <person name="Andreopoulos B."/>
            <person name="Lipzen A."/>
            <person name="Chen C."/>
            <person name="Yanf M."/>
            <person name="Daum C."/>
            <person name="Ng V."/>
            <person name="Clum A."/>
            <person name="Steindorff A."/>
            <person name="Ohm R."/>
            <person name="Martin F."/>
            <person name="Silar P."/>
            <person name="Natvig D."/>
            <person name="Lalanne C."/>
            <person name="Gautier V."/>
            <person name="Ament-Velasquez S.L."/>
            <person name="Kruys A."/>
            <person name="Hutchinson M.I."/>
            <person name="Powell A.J."/>
            <person name="Barry K."/>
            <person name="Miller A.N."/>
            <person name="Grigoriev I.V."/>
            <person name="Debuchy R."/>
            <person name="Gladieux P."/>
            <person name="Thoren M.H."/>
            <person name="Johannesson H."/>
        </authorList>
    </citation>
    <scope>NUCLEOTIDE SEQUENCE</scope>
    <source>
        <strain evidence="3">SMH2532-1</strain>
    </source>
</reference>